<dbReference type="PANTHER" id="PTHR33057">
    <property type="entry name" value="TRANSCRIPTION REPRESSOR OFP7-RELATED"/>
    <property type="match status" value="1"/>
</dbReference>
<comment type="function">
    <text evidence="6">Transcriptional repressor that regulates multiple aspects of plant growth and development.</text>
</comment>
<accession>A0AAE1RSA8</accession>
<dbReference type="AlphaFoldDB" id="A0AAE1RSA8"/>
<organism evidence="8 9">
    <name type="scientific">Anisodus tanguticus</name>
    <dbReference type="NCBI Taxonomy" id="243964"/>
    <lineage>
        <taxon>Eukaryota</taxon>
        <taxon>Viridiplantae</taxon>
        <taxon>Streptophyta</taxon>
        <taxon>Embryophyta</taxon>
        <taxon>Tracheophyta</taxon>
        <taxon>Spermatophyta</taxon>
        <taxon>Magnoliopsida</taxon>
        <taxon>eudicotyledons</taxon>
        <taxon>Gunneridae</taxon>
        <taxon>Pentapetalae</taxon>
        <taxon>asterids</taxon>
        <taxon>lamiids</taxon>
        <taxon>Solanales</taxon>
        <taxon>Solanaceae</taxon>
        <taxon>Solanoideae</taxon>
        <taxon>Hyoscyameae</taxon>
        <taxon>Anisodus</taxon>
    </lineage>
</organism>
<keyword evidence="4 6" id="KW-0804">Transcription</keyword>
<dbReference type="EMBL" id="JAVYJV010000012">
    <property type="protein sequence ID" value="KAK4357395.1"/>
    <property type="molecule type" value="Genomic_DNA"/>
</dbReference>
<dbReference type="PROSITE" id="PS51754">
    <property type="entry name" value="OVATE"/>
    <property type="match status" value="1"/>
</dbReference>
<name>A0AAE1RSA8_9SOLA</name>
<reference evidence="8" key="1">
    <citation type="submission" date="2023-12" db="EMBL/GenBank/DDBJ databases">
        <title>Genome assembly of Anisodus tanguticus.</title>
        <authorList>
            <person name="Wang Y.-J."/>
        </authorList>
    </citation>
    <scope>NUCLEOTIDE SEQUENCE</scope>
    <source>
        <strain evidence="8">KB-2021</strain>
        <tissue evidence="8">Leaf</tissue>
    </source>
</reference>
<sequence>MSGKLRSSVLVRKGMATVLEWADLERKGTEVAVGRADLKGGMASLLFQRAVPSHFSQLSHQPNNMPKTLGTNLNLCFTKLKRPLPPQSSDHNNEHQQQHHSMHFCNSIKNFNSLYDLSLDCNSNPTSSSTYTATIPDESDYIYELATVPDLATVYASQRFFFSSPGDSSSIIDSSSSSISSSLASTSSSVEPRESDALVVDGSIAIPTYSPNPYLDFRRSMQEMVEARGLTDIRGNWDSLHELLMRYLTLNPKSTHKYIVGAFADLIVCLMAPKSQHLDPSACSTSKCVQNCIL</sequence>
<evidence type="ECO:0000256" key="6">
    <source>
        <dbReference type="RuleBase" id="RU367028"/>
    </source>
</evidence>
<comment type="caution">
    <text evidence="8">The sequence shown here is derived from an EMBL/GenBank/DDBJ whole genome shotgun (WGS) entry which is preliminary data.</text>
</comment>
<dbReference type="GO" id="GO:0005634">
    <property type="term" value="C:nucleus"/>
    <property type="evidence" value="ECO:0007669"/>
    <property type="project" value="UniProtKB-SubCell"/>
</dbReference>
<evidence type="ECO:0000256" key="2">
    <source>
        <dbReference type="ARBA" id="ARBA00022491"/>
    </source>
</evidence>
<dbReference type="PANTHER" id="PTHR33057:SF21">
    <property type="entry name" value="TRANSCRIPTION REPRESSOR"/>
    <property type="match status" value="1"/>
</dbReference>
<dbReference type="InterPro" id="IPR006458">
    <property type="entry name" value="Ovate_C"/>
</dbReference>
<evidence type="ECO:0000313" key="8">
    <source>
        <dbReference type="EMBL" id="KAK4357395.1"/>
    </source>
</evidence>
<evidence type="ECO:0000256" key="1">
    <source>
        <dbReference type="ARBA" id="ARBA00004123"/>
    </source>
</evidence>
<keyword evidence="3 6" id="KW-0805">Transcription regulation</keyword>
<dbReference type="InterPro" id="IPR038933">
    <property type="entry name" value="Ovate"/>
</dbReference>
<dbReference type="Proteomes" id="UP001291623">
    <property type="component" value="Unassembled WGS sequence"/>
</dbReference>
<keyword evidence="2 6" id="KW-0678">Repressor</keyword>
<keyword evidence="9" id="KW-1185">Reference proteome</keyword>
<evidence type="ECO:0000256" key="5">
    <source>
        <dbReference type="ARBA" id="ARBA00023242"/>
    </source>
</evidence>
<protein>
    <recommendedName>
        <fullName evidence="6">Transcription repressor</fullName>
    </recommendedName>
    <alternativeName>
        <fullName evidence="6">Ovate family protein</fullName>
    </alternativeName>
</protein>
<evidence type="ECO:0000256" key="3">
    <source>
        <dbReference type="ARBA" id="ARBA00023015"/>
    </source>
</evidence>
<feature type="domain" description="OVATE" evidence="7">
    <location>
        <begin position="206"/>
        <end position="269"/>
    </location>
</feature>
<dbReference type="Pfam" id="PF04844">
    <property type="entry name" value="Ovate"/>
    <property type="match status" value="1"/>
</dbReference>
<evidence type="ECO:0000313" key="9">
    <source>
        <dbReference type="Proteomes" id="UP001291623"/>
    </source>
</evidence>
<gene>
    <name evidence="8" type="ORF">RND71_023005</name>
</gene>
<proteinExistence type="predicted"/>
<comment type="subcellular location">
    <subcellularLocation>
        <location evidence="1 6">Nucleus</location>
    </subcellularLocation>
</comment>
<dbReference type="GO" id="GO:0045892">
    <property type="term" value="P:negative regulation of DNA-templated transcription"/>
    <property type="evidence" value="ECO:0007669"/>
    <property type="project" value="UniProtKB-UniRule"/>
</dbReference>
<dbReference type="NCBIfam" id="TIGR01568">
    <property type="entry name" value="A_thal_3678"/>
    <property type="match status" value="1"/>
</dbReference>
<evidence type="ECO:0000259" key="7">
    <source>
        <dbReference type="PROSITE" id="PS51754"/>
    </source>
</evidence>
<keyword evidence="5 6" id="KW-0539">Nucleus</keyword>
<evidence type="ECO:0000256" key="4">
    <source>
        <dbReference type="ARBA" id="ARBA00023163"/>
    </source>
</evidence>